<evidence type="ECO:0000313" key="1">
    <source>
        <dbReference type="EMBL" id="KAF6222866.1"/>
    </source>
</evidence>
<dbReference type="InterPro" id="IPR023213">
    <property type="entry name" value="CAT-like_dom_sf"/>
</dbReference>
<proteinExistence type="predicted"/>
<dbReference type="Gene3D" id="3.30.559.10">
    <property type="entry name" value="Chloramphenicol acetyltransferase-like domain"/>
    <property type="match status" value="1"/>
</dbReference>
<protein>
    <submittedName>
        <fullName evidence="1">Uncharacterized protein</fullName>
    </submittedName>
</protein>
<keyword evidence="2" id="KW-1185">Reference proteome</keyword>
<organism evidence="1 2">
    <name type="scientific">Letharia lupina</name>
    <dbReference type="NCBI Taxonomy" id="560253"/>
    <lineage>
        <taxon>Eukaryota</taxon>
        <taxon>Fungi</taxon>
        <taxon>Dikarya</taxon>
        <taxon>Ascomycota</taxon>
        <taxon>Pezizomycotina</taxon>
        <taxon>Lecanoromycetes</taxon>
        <taxon>OSLEUM clade</taxon>
        <taxon>Lecanoromycetidae</taxon>
        <taxon>Lecanorales</taxon>
        <taxon>Lecanorineae</taxon>
        <taxon>Parmeliaceae</taxon>
        <taxon>Letharia</taxon>
    </lineage>
</organism>
<dbReference type="AlphaFoldDB" id="A0A8H6CGL1"/>
<dbReference type="Gene3D" id="3.30.559.30">
    <property type="entry name" value="Nonribosomal peptide synthetase, condensation domain"/>
    <property type="match status" value="1"/>
</dbReference>
<evidence type="ECO:0000313" key="2">
    <source>
        <dbReference type="Proteomes" id="UP000593566"/>
    </source>
</evidence>
<dbReference type="PANTHER" id="PTHR42034">
    <property type="entry name" value="CHROMOSOME 7, WHOLE GENOME SHOTGUN SEQUENCE-RELATED"/>
    <property type="match status" value="1"/>
</dbReference>
<dbReference type="SUPFAM" id="SSF52777">
    <property type="entry name" value="CoA-dependent acyltransferases"/>
    <property type="match status" value="1"/>
</dbReference>
<sequence length="452" mass="50564">MAWTADTPGTFRKELGGLEKIYRFMSTAFKHTGQEHWGLYTVCAVDFGPILHSPAKALRDAWKALRFEFPALALTLDGYDAVYTLPTADIVEEWAQKTFIVEQNQQPDEIIVDYPLRDLPALYYLPATSEVLFLASHWRVDAAGCCLLLDRLFALVVQQPDIASLQWGPDLHKISPSLEDAAGSPEATSPEIEDMAQRVTSNFEQKAIRSIGLSYKGDRTTPPARPANRSIVLTPESSEALIKACKERQISVSAVIYAALAEIMFALTSIDGATEYSTIMAVNMRPYLKAPFNSPAHSVRTYVSSITPAVRRDSTFRERTVTLTQYFKTWHTNEFSQALREIYKRSSRALLTAPRPPGPPPNPPSGITLSSLGVIDHFLTGEYDGAVSVKRFRFGVSMLNRQMLLYLWTFRGQVHLSINYNDAYYDASTPQEVLDRIPATLETELGVRLETL</sequence>
<dbReference type="PANTHER" id="PTHR42034:SF1">
    <property type="entry name" value="CONDENSATION DOMAIN-CONTAINING PROTEIN"/>
    <property type="match status" value="1"/>
</dbReference>
<reference evidence="1 2" key="1">
    <citation type="journal article" date="2020" name="Genomics">
        <title>Complete, high-quality genomes from long-read metagenomic sequencing of two wolf lichen thalli reveals enigmatic genome architecture.</title>
        <authorList>
            <person name="McKenzie S.K."/>
            <person name="Walston R.F."/>
            <person name="Allen J.L."/>
        </authorList>
    </citation>
    <scope>NUCLEOTIDE SEQUENCE [LARGE SCALE GENOMIC DNA]</scope>
    <source>
        <strain evidence="1">WasteWater1</strain>
    </source>
</reference>
<dbReference type="Proteomes" id="UP000593566">
    <property type="component" value="Unassembled WGS sequence"/>
</dbReference>
<name>A0A8H6CGL1_9LECA</name>
<dbReference type="GeneID" id="59329335"/>
<comment type="caution">
    <text evidence="1">The sequence shown here is derived from an EMBL/GenBank/DDBJ whole genome shotgun (WGS) entry which is preliminary data.</text>
</comment>
<dbReference type="EMBL" id="JACCJB010000011">
    <property type="protein sequence ID" value="KAF6222866.1"/>
    <property type="molecule type" value="Genomic_DNA"/>
</dbReference>
<dbReference type="RefSeq" id="XP_037152212.1">
    <property type="nucleotide sequence ID" value="XM_037291850.1"/>
</dbReference>
<accession>A0A8H6CGL1</accession>
<gene>
    <name evidence="1" type="ORF">HO133_000917</name>
</gene>